<dbReference type="OrthoDB" id="3026155at2759"/>
<dbReference type="AlphaFoldDB" id="A0A8H5HMF0"/>
<accession>A0A8H5HMF0</accession>
<protein>
    <submittedName>
        <fullName evidence="1">Uncharacterized protein</fullName>
    </submittedName>
</protein>
<dbReference type="EMBL" id="JAACJP010000003">
    <property type="protein sequence ID" value="KAF5385967.1"/>
    <property type="molecule type" value="Genomic_DNA"/>
</dbReference>
<sequence length="568" mass="63957">MKYDPLLGEIETLGSTAQKINEAFDRVLTHLATSDNCNSLSDTEGQPFPKLRPLWAGYQKRFAHLLWTSRETALVSQPYAQEFSGSIYPQVQGITSQNDYLKALTAIKESLETKDRTGVVLNPEEISNAVANIQTQFVVIKQLNPPTESQTVDLDEICKRLDQFCFIWSNISDDIAKIHLGLKAVTESVVDEDYTPQSALRIKGLVRSTKDLVDKVDAELKEYASQMDQCGVAANLSATLAADAIGIYEAFKGLNFTAIDAGHLHTKWQLRWHDLTSKYFALVITTSKVTASGSQYLTDFKAQVSEKLKPDETFWRSNRQLRNKQLLSTFTQDARGEELKALIQTSFSGFTALRREVESFKSQFFEFAATEGDAYATKLSDLRRKMDGLQTKIAGSRTKAMSVEKVLKQIPGVNPVFPWAIAQILRRTIGVTDIDQARRMLVQTYQTEKALQSNQDTLAREVNEVVARIATLWHIQNALTMITLDIIDITPRFERFALTWLETYHDIVSLETNIQTATDSVKKSAFFTRVKAMGEMAQSLSMAMADYHWDIEASDVFHRGLDGIRSKL</sequence>
<gene>
    <name evidence="1" type="ORF">D9615_002679</name>
</gene>
<name>A0A8H5HMF0_9AGAR</name>
<organism evidence="1 2">
    <name type="scientific">Tricholomella constricta</name>
    <dbReference type="NCBI Taxonomy" id="117010"/>
    <lineage>
        <taxon>Eukaryota</taxon>
        <taxon>Fungi</taxon>
        <taxon>Dikarya</taxon>
        <taxon>Basidiomycota</taxon>
        <taxon>Agaricomycotina</taxon>
        <taxon>Agaricomycetes</taxon>
        <taxon>Agaricomycetidae</taxon>
        <taxon>Agaricales</taxon>
        <taxon>Tricholomatineae</taxon>
        <taxon>Lyophyllaceae</taxon>
        <taxon>Tricholomella</taxon>
    </lineage>
</organism>
<dbReference type="Proteomes" id="UP000565441">
    <property type="component" value="Unassembled WGS sequence"/>
</dbReference>
<keyword evidence="2" id="KW-1185">Reference proteome</keyword>
<evidence type="ECO:0000313" key="1">
    <source>
        <dbReference type="EMBL" id="KAF5385967.1"/>
    </source>
</evidence>
<reference evidence="1 2" key="1">
    <citation type="journal article" date="2020" name="ISME J.">
        <title>Uncovering the hidden diversity of litter-decomposition mechanisms in mushroom-forming fungi.</title>
        <authorList>
            <person name="Floudas D."/>
            <person name="Bentzer J."/>
            <person name="Ahren D."/>
            <person name="Johansson T."/>
            <person name="Persson P."/>
            <person name="Tunlid A."/>
        </authorList>
    </citation>
    <scope>NUCLEOTIDE SEQUENCE [LARGE SCALE GENOMIC DNA]</scope>
    <source>
        <strain evidence="1 2">CBS 661.87</strain>
    </source>
</reference>
<comment type="caution">
    <text evidence="1">The sequence shown here is derived from an EMBL/GenBank/DDBJ whole genome shotgun (WGS) entry which is preliminary data.</text>
</comment>
<evidence type="ECO:0000313" key="2">
    <source>
        <dbReference type="Proteomes" id="UP000565441"/>
    </source>
</evidence>
<proteinExistence type="predicted"/>